<proteinExistence type="predicted"/>
<name>A0A4Z1EW37_9HELO</name>
<dbReference type="AlphaFoldDB" id="A0A4Z1EW37"/>
<dbReference type="EMBL" id="PQXI01000547">
    <property type="protein sequence ID" value="TGO15649.1"/>
    <property type="molecule type" value="Genomic_DNA"/>
</dbReference>
<evidence type="ECO:0000256" key="1">
    <source>
        <dbReference type="SAM" id="MobiDB-lite"/>
    </source>
</evidence>
<feature type="compositionally biased region" description="Basic and acidic residues" evidence="1">
    <location>
        <begin position="33"/>
        <end position="47"/>
    </location>
</feature>
<accession>A0A4Z1EW37</accession>
<evidence type="ECO:0000313" key="2">
    <source>
        <dbReference type="EMBL" id="TGO15649.1"/>
    </source>
</evidence>
<evidence type="ECO:0000313" key="3">
    <source>
        <dbReference type="Proteomes" id="UP000297910"/>
    </source>
</evidence>
<feature type="region of interest" description="Disordered" evidence="1">
    <location>
        <begin position="1"/>
        <end position="62"/>
    </location>
</feature>
<protein>
    <submittedName>
        <fullName evidence="2">Uncharacterized protein</fullName>
    </submittedName>
</protein>
<dbReference type="Proteomes" id="UP000297910">
    <property type="component" value="Unassembled WGS sequence"/>
</dbReference>
<keyword evidence="3" id="KW-1185">Reference proteome</keyword>
<reference evidence="2 3" key="1">
    <citation type="submission" date="2017-12" db="EMBL/GenBank/DDBJ databases">
        <title>Comparative genomics of Botrytis spp.</title>
        <authorList>
            <person name="Valero-Jimenez C.A."/>
            <person name="Tapia P."/>
            <person name="Veloso J."/>
            <person name="Silva-Moreno E."/>
            <person name="Staats M."/>
            <person name="Valdes J.H."/>
            <person name="Van Kan J.A.L."/>
        </authorList>
    </citation>
    <scope>NUCLEOTIDE SEQUENCE [LARGE SCALE GENOMIC DNA]</scope>
    <source>
        <strain evidence="2 3">Bp0003</strain>
    </source>
</reference>
<feature type="compositionally biased region" description="Acidic residues" evidence="1">
    <location>
        <begin position="48"/>
        <end position="62"/>
    </location>
</feature>
<feature type="compositionally biased region" description="Polar residues" evidence="1">
    <location>
        <begin position="1"/>
        <end position="13"/>
    </location>
</feature>
<organism evidence="2 3">
    <name type="scientific">Botrytis paeoniae</name>
    <dbReference type="NCBI Taxonomy" id="278948"/>
    <lineage>
        <taxon>Eukaryota</taxon>
        <taxon>Fungi</taxon>
        <taxon>Dikarya</taxon>
        <taxon>Ascomycota</taxon>
        <taxon>Pezizomycotina</taxon>
        <taxon>Leotiomycetes</taxon>
        <taxon>Helotiales</taxon>
        <taxon>Sclerotiniaceae</taxon>
        <taxon>Botrytis</taxon>
    </lineage>
</organism>
<sequence length="62" mass="6850">MKESNNNIGSIEPQSEEEDIGDTIVVDIGNRIAESRSSDNSRFRGVDALEEEGESESDFEDT</sequence>
<comment type="caution">
    <text evidence="2">The sequence shown here is derived from an EMBL/GenBank/DDBJ whole genome shotgun (WGS) entry which is preliminary data.</text>
</comment>
<gene>
    <name evidence="2" type="ORF">BPAE_0549g00010</name>
</gene>